<dbReference type="Gene3D" id="1.10.260.40">
    <property type="entry name" value="lambda repressor-like DNA-binding domains"/>
    <property type="match status" value="1"/>
</dbReference>
<dbReference type="InterPro" id="IPR010359">
    <property type="entry name" value="IrrE_HExxH"/>
</dbReference>
<dbReference type="InterPro" id="IPR001387">
    <property type="entry name" value="Cro/C1-type_HTH"/>
</dbReference>
<evidence type="ECO:0000313" key="3">
    <source>
        <dbReference type="EMBL" id="AIG27395.1"/>
    </source>
</evidence>
<dbReference type="STRING" id="1042163.BRLA_c030830"/>
<dbReference type="SMART" id="SM00530">
    <property type="entry name" value="HTH_XRE"/>
    <property type="match status" value="1"/>
</dbReference>
<feature type="domain" description="HTH cro/C1-type" evidence="2">
    <location>
        <begin position="16"/>
        <end position="70"/>
    </location>
</feature>
<protein>
    <submittedName>
        <fullName evidence="3">Putative Zn peptidase</fullName>
    </submittedName>
</protein>
<dbReference type="eggNOG" id="COG2856">
    <property type="taxonomic scope" value="Bacteria"/>
</dbReference>
<dbReference type="InterPro" id="IPR052345">
    <property type="entry name" value="Rad_response_metalloprotease"/>
</dbReference>
<proteinExistence type="inferred from homology"/>
<evidence type="ECO:0000256" key="1">
    <source>
        <dbReference type="ARBA" id="ARBA00007227"/>
    </source>
</evidence>
<gene>
    <name evidence="3" type="ORF">BRLA_c030830</name>
</gene>
<dbReference type="RefSeq" id="WP_003337160.1">
    <property type="nucleotide sequence ID" value="NZ_CP007806.1"/>
</dbReference>
<sequence>MKNNKSHFSTFNPQKLTDAREARGLTLKELSELVGVSHQAISKFEKGATTPSSQTLERISDTLTMPIHYFFSNSKEATEDSVVFFRSRAAATVKSKKIHSKRINWVKIIHKYLDDILEFPELDIPKYNVSDVYEPIAFEEIDEIANTVRKKWGLGDGPISNILLLLEKKGAIISRATFADYKIDACSRWENDERPYIFLGNDKTAPRSRFDVAHELGHLILHPNLKLSEFNNKVNYKLIEKEADRFASAFLLPASSFGNEVMSSSLDHFVSLKKRWKISIQAMAYRAYQLNILNEYQFIYLRKKLASNNQLKNEPLDDVIPFEEPSALKQAIELILQHGIKTKEELVYEIGLFRNDIEILANLEPGYLLDTAKHLNVISFKLKKDKL</sequence>
<dbReference type="Pfam" id="PF01381">
    <property type="entry name" value="HTH_3"/>
    <property type="match status" value="1"/>
</dbReference>
<dbReference type="AlphaFoldDB" id="A0A075RDB1"/>
<dbReference type="GO" id="GO:0003677">
    <property type="term" value="F:DNA binding"/>
    <property type="evidence" value="ECO:0007669"/>
    <property type="project" value="InterPro"/>
</dbReference>
<dbReference type="Gene3D" id="1.10.10.2910">
    <property type="match status" value="1"/>
</dbReference>
<comment type="similarity">
    <text evidence="1">Belongs to the short-chain fatty acyl-CoA assimilation regulator (ScfR) family.</text>
</comment>
<evidence type="ECO:0000313" key="4">
    <source>
        <dbReference type="Proteomes" id="UP000005850"/>
    </source>
</evidence>
<dbReference type="HOGENOM" id="CLU_053651_1_1_9"/>
<dbReference type="InterPro" id="IPR010982">
    <property type="entry name" value="Lambda_DNA-bd_dom_sf"/>
</dbReference>
<dbReference type="PANTHER" id="PTHR43236">
    <property type="entry name" value="ANTITOXIN HIGA1"/>
    <property type="match status" value="1"/>
</dbReference>
<dbReference type="EMBL" id="CP007806">
    <property type="protein sequence ID" value="AIG27395.1"/>
    <property type="molecule type" value="Genomic_DNA"/>
</dbReference>
<reference evidence="3 4" key="1">
    <citation type="journal article" date="2011" name="J. Bacteriol.">
        <title>Genome sequence of Brevibacillus laterosporus LMG 15441, a pathogen of invertebrates.</title>
        <authorList>
            <person name="Djukic M."/>
            <person name="Poehlein A."/>
            <person name="Thurmer A."/>
            <person name="Daniel R."/>
        </authorList>
    </citation>
    <scope>NUCLEOTIDE SEQUENCE [LARGE SCALE GENOMIC DNA]</scope>
    <source>
        <strain evidence="3 4">LMG 15441</strain>
    </source>
</reference>
<accession>A0A075RDB1</accession>
<dbReference type="PANTHER" id="PTHR43236:SF1">
    <property type="entry name" value="BLL7220 PROTEIN"/>
    <property type="match status" value="1"/>
</dbReference>
<dbReference type="SUPFAM" id="SSF47413">
    <property type="entry name" value="lambda repressor-like DNA-binding domains"/>
    <property type="match status" value="1"/>
</dbReference>
<name>A0A075RDB1_BRELA</name>
<keyword evidence="4" id="KW-1185">Reference proteome</keyword>
<evidence type="ECO:0000259" key="2">
    <source>
        <dbReference type="PROSITE" id="PS50943"/>
    </source>
</evidence>
<dbReference type="Proteomes" id="UP000005850">
    <property type="component" value="Chromosome"/>
</dbReference>
<organism evidence="3 4">
    <name type="scientific">Brevibacillus laterosporus LMG 15441</name>
    <dbReference type="NCBI Taxonomy" id="1042163"/>
    <lineage>
        <taxon>Bacteria</taxon>
        <taxon>Bacillati</taxon>
        <taxon>Bacillota</taxon>
        <taxon>Bacilli</taxon>
        <taxon>Bacillales</taxon>
        <taxon>Paenibacillaceae</taxon>
        <taxon>Brevibacillus</taxon>
    </lineage>
</organism>
<dbReference type="KEGG" id="blr:BRLA_c030830"/>
<dbReference type="Pfam" id="PF06114">
    <property type="entry name" value="Peptidase_M78"/>
    <property type="match status" value="1"/>
</dbReference>
<dbReference type="eggNOG" id="COG1476">
    <property type="taxonomic scope" value="Bacteria"/>
</dbReference>
<dbReference type="CDD" id="cd00093">
    <property type="entry name" value="HTH_XRE"/>
    <property type="match status" value="1"/>
</dbReference>
<dbReference type="PROSITE" id="PS50943">
    <property type="entry name" value="HTH_CROC1"/>
    <property type="match status" value="1"/>
</dbReference>